<feature type="compositionally biased region" description="Basic and acidic residues" evidence="2">
    <location>
        <begin position="24"/>
        <end position="41"/>
    </location>
</feature>
<accession>A0ABP0P2H2</accession>
<feature type="compositionally biased region" description="Low complexity" evidence="2">
    <location>
        <begin position="278"/>
        <end position="293"/>
    </location>
</feature>
<feature type="region of interest" description="Disordered" evidence="2">
    <location>
        <begin position="1"/>
        <end position="72"/>
    </location>
</feature>
<feature type="compositionally biased region" description="Basic and acidic residues" evidence="2">
    <location>
        <begin position="109"/>
        <end position="123"/>
    </location>
</feature>
<gene>
    <name evidence="3" type="ORF">CCMP2556_LOCUS34058</name>
</gene>
<evidence type="ECO:0000313" key="4">
    <source>
        <dbReference type="Proteomes" id="UP001642484"/>
    </source>
</evidence>
<dbReference type="PANTHER" id="PTHR43215">
    <property type="entry name" value="RADIAL SPOKE HEAD 1 HOMOLOG"/>
    <property type="match status" value="1"/>
</dbReference>
<feature type="compositionally biased region" description="Acidic residues" evidence="2">
    <location>
        <begin position="166"/>
        <end position="180"/>
    </location>
</feature>
<keyword evidence="1" id="KW-0677">Repeat</keyword>
<feature type="region of interest" description="Disordered" evidence="2">
    <location>
        <begin position="586"/>
        <end position="616"/>
    </location>
</feature>
<evidence type="ECO:0000256" key="1">
    <source>
        <dbReference type="ARBA" id="ARBA00022737"/>
    </source>
</evidence>
<evidence type="ECO:0000313" key="3">
    <source>
        <dbReference type="EMBL" id="CAK9069274.1"/>
    </source>
</evidence>
<protein>
    <submittedName>
        <fullName evidence="3">Uncharacterized protein</fullName>
    </submittedName>
</protein>
<feature type="compositionally biased region" description="Low complexity" evidence="2">
    <location>
        <begin position="848"/>
        <end position="863"/>
    </location>
</feature>
<dbReference type="Proteomes" id="UP001642484">
    <property type="component" value="Unassembled WGS sequence"/>
</dbReference>
<name>A0ABP0P2H2_9DINO</name>
<keyword evidence="4" id="KW-1185">Reference proteome</keyword>
<feature type="region of interest" description="Disordered" evidence="2">
    <location>
        <begin position="93"/>
        <end position="492"/>
    </location>
</feature>
<dbReference type="SUPFAM" id="SSF82185">
    <property type="entry name" value="Histone H3 K4-specific methyltransferase SET7/9 N-terminal domain"/>
    <property type="match status" value="1"/>
</dbReference>
<dbReference type="SMART" id="SM00698">
    <property type="entry name" value="MORN"/>
    <property type="match status" value="3"/>
</dbReference>
<feature type="compositionally biased region" description="Low complexity" evidence="2">
    <location>
        <begin position="224"/>
        <end position="242"/>
    </location>
</feature>
<feature type="compositionally biased region" description="Low complexity" evidence="2">
    <location>
        <begin position="597"/>
        <end position="609"/>
    </location>
</feature>
<evidence type="ECO:0000256" key="2">
    <source>
        <dbReference type="SAM" id="MobiDB-lite"/>
    </source>
</evidence>
<sequence>MEQPSEEGVDQPVPGQTSFWSVHDTFRSGLRDEESTSRMSDRSSSLPAPTSSGTGPSAKAAPKQKAQQAMQLQMRQLELKQLELQVKLKRRLEQQAKDAKQALSAKQQQLERQRQHAFLEARERKRGLPQKTQKEQATGHDFPPPGGRMRAGRSRSASSRSRASEPAEELVQDSDPEESEREDRARRIEKERERKAWKALQEEHAEQREAAAREEAARKEQAARKIQAFRRASAHQRSQARAYGEAQKINRGKWKADQPAHASQKGQRVGPARVVPQRPTQSTGSRSGGTSPERTSRRARRAARPTSEGSSRSGGLRSLKSGTNSRSCSPRSPRSLASSRAASPPKSPSRSPEGRAPWRPSGRPQSPRGDLSGQWWSSPSIGRELPEERQPLGSPPSPTSKLGVQKPRQPWYSKRKAEDKPEHLEVTFGIPAAPTLGAWGVDGGALPAPQDPPTRWAPRRDLAGQMPSSPKLGEDHVFAPPARTPTLPSRQRSENAWWVDLEGSSAPLTAPDPPHFRGASPPRAVAEPIERSLVHGQPQLPRLPDAIRQGIPVIPEAPPGALSSSVSIPADLWQLRVRRADDKLLALRHSRSPSPSPRASPKWSSRPSPAFGTSDPVIPSLKIIQKYSDYFVSSPHAHSPRSSPRSTQSAGVREGWGMLNQKDGTTYAGQWVSGKRHGIGTLMFDGGIFEGQWSRGEATGGGIVRFDNGDKFEGQYVSNRKHGFGTYSWADGAVEEGQYVNGQKNDWHVWSRRGAEWRLRYEDGCVVEAIQVGKTKKEKPQCYPRAREPYPLYPTAKATKLPRPVPQKSLPKASRPPREGVAQKPREAEAAAEPLEPLGQDASSAVAPDDLMQDLQPQDLQPPTGTTMHFSVTEEMPAQFATADAEDIENRLPRMLVDRLYQQAALPQEAHQSF</sequence>
<dbReference type="EMBL" id="CAXAMN010022428">
    <property type="protein sequence ID" value="CAK9069274.1"/>
    <property type="molecule type" value="Genomic_DNA"/>
</dbReference>
<feature type="compositionally biased region" description="Polar residues" evidence="2">
    <location>
        <begin position="46"/>
        <end position="55"/>
    </location>
</feature>
<organism evidence="3 4">
    <name type="scientific">Durusdinium trenchii</name>
    <dbReference type="NCBI Taxonomy" id="1381693"/>
    <lineage>
        <taxon>Eukaryota</taxon>
        <taxon>Sar</taxon>
        <taxon>Alveolata</taxon>
        <taxon>Dinophyceae</taxon>
        <taxon>Suessiales</taxon>
        <taxon>Symbiodiniaceae</taxon>
        <taxon>Durusdinium</taxon>
    </lineage>
</organism>
<feature type="compositionally biased region" description="Basic and acidic residues" evidence="2">
    <location>
        <begin position="181"/>
        <end position="223"/>
    </location>
</feature>
<proteinExistence type="predicted"/>
<reference evidence="3 4" key="1">
    <citation type="submission" date="2024-02" db="EMBL/GenBank/DDBJ databases">
        <authorList>
            <person name="Chen Y."/>
            <person name="Shah S."/>
            <person name="Dougan E. K."/>
            <person name="Thang M."/>
            <person name="Chan C."/>
        </authorList>
    </citation>
    <scope>NUCLEOTIDE SEQUENCE [LARGE SCALE GENOMIC DNA]</scope>
</reference>
<dbReference type="InterPro" id="IPR003409">
    <property type="entry name" value="MORN"/>
</dbReference>
<dbReference type="Pfam" id="PF02493">
    <property type="entry name" value="MORN"/>
    <property type="match status" value="3"/>
</dbReference>
<dbReference type="PANTHER" id="PTHR43215:SF14">
    <property type="entry name" value="RADIAL SPOKE HEAD 1 HOMOLOG"/>
    <property type="match status" value="1"/>
</dbReference>
<feature type="compositionally biased region" description="Low complexity" evidence="2">
    <location>
        <begin position="304"/>
        <end position="351"/>
    </location>
</feature>
<feature type="region of interest" description="Disordered" evidence="2">
    <location>
        <begin position="776"/>
        <end position="868"/>
    </location>
</feature>
<feature type="compositionally biased region" description="Basic and acidic residues" evidence="2">
    <location>
        <begin position="415"/>
        <end position="425"/>
    </location>
</feature>
<dbReference type="Gene3D" id="2.20.110.10">
    <property type="entry name" value="Histone H3 K4-specific methyltransferase SET7/9 N-terminal domain"/>
    <property type="match status" value="1"/>
</dbReference>
<comment type="caution">
    <text evidence="3">The sequence shown here is derived from an EMBL/GenBank/DDBJ whole genome shotgun (WGS) entry which is preliminary data.</text>
</comment>
<feature type="compositionally biased region" description="Low complexity" evidence="2">
    <location>
        <begin position="58"/>
        <end position="72"/>
    </location>
</feature>